<feature type="compositionally biased region" description="Low complexity" evidence="1">
    <location>
        <begin position="171"/>
        <end position="183"/>
    </location>
</feature>
<dbReference type="InterPro" id="IPR001611">
    <property type="entry name" value="Leu-rich_rpt"/>
</dbReference>
<dbReference type="Pfam" id="PF13516">
    <property type="entry name" value="LRR_6"/>
    <property type="match status" value="2"/>
</dbReference>
<dbReference type="PANTHER" id="PTHR24114:SF2">
    <property type="entry name" value="F-BOX DOMAIN-CONTAINING PROTEIN-RELATED"/>
    <property type="match status" value="1"/>
</dbReference>
<evidence type="ECO:0000313" key="2">
    <source>
        <dbReference type="EMBL" id="KAK3673697.1"/>
    </source>
</evidence>
<dbReference type="EMBL" id="JAUTXT010000023">
    <property type="protein sequence ID" value="KAK3673697.1"/>
    <property type="molecule type" value="Genomic_DNA"/>
</dbReference>
<accession>A0AAE0WL25</accession>
<proteinExistence type="predicted"/>
<protein>
    <recommendedName>
        <fullName evidence="4">RNI-like protein</fullName>
    </recommendedName>
</protein>
<evidence type="ECO:0000313" key="3">
    <source>
        <dbReference type="Proteomes" id="UP001274830"/>
    </source>
</evidence>
<comment type="caution">
    <text evidence="2">The sequence shown here is derived from an EMBL/GenBank/DDBJ whole genome shotgun (WGS) entry which is preliminary data.</text>
</comment>
<dbReference type="SUPFAM" id="SSF52047">
    <property type="entry name" value="RNI-like"/>
    <property type="match status" value="1"/>
</dbReference>
<name>A0AAE0WL25_9PEZI</name>
<organism evidence="2 3">
    <name type="scientific">Recurvomyces mirabilis</name>
    <dbReference type="NCBI Taxonomy" id="574656"/>
    <lineage>
        <taxon>Eukaryota</taxon>
        <taxon>Fungi</taxon>
        <taxon>Dikarya</taxon>
        <taxon>Ascomycota</taxon>
        <taxon>Pezizomycotina</taxon>
        <taxon>Dothideomycetes</taxon>
        <taxon>Dothideomycetidae</taxon>
        <taxon>Mycosphaerellales</taxon>
        <taxon>Teratosphaeriaceae</taxon>
        <taxon>Recurvomyces</taxon>
    </lineage>
</organism>
<gene>
    <name evidence="2" type="ORF">LTR78_006250</name>
</gene>
<keyword evidence="3" id="KW-1185">Reference proteome</keyword>
<dbReference type="InterPro" id="IPR032675">
    <property type="entry name" value="LRR_dom_sf"/>
</dbReference>
<dbReference type="PANTHER" id="PTHR24114">
    <property type="entry name" value="LEUCINE RICH REPEAT FAMILY PROTEIN"/>
    <property type="match status" value="1"/>
</dbReference>
<dbReference type="AlphaFoldDB" id="A0AAE0WL25"/>
<evidence type="ECO:0000256" key="1">
    <source>
        <dbReference type="SAM" id="MobiDB-lite"/>
    </source>
</evidence>
<dbReference type="Gene3D" id="3.80.10.10">
    <property type="entry name" value="Ribonuclease Inhibitor"/>
    <property type="match status" value="1"/>
</dbReference>
<dbReference type="InterPro" id="IPR052394">
    <property type="entry name" value="LRR-containing"/>
</dbReference>
<feature type="region of interest" description="Disordered" evidence="1">
    <location>
        <begin position="165"/>
        <end position="184"/>
    </location>
</feature>
<dbReference type="Proteomes" id="UP001274830">
    <property type="component" value="Unassembled WGS sequence"/>
</dbReference>
<dbReference type="SMART" id="SM00368">
    <property type="entry name" value="LRR_RI"/>
    <property type="match status" value="4"/>
</dbReference>
<reference evidence="2" key="1">
    <citation type="submission" date="2023-07" db="EMBL/GenBank/DDBJ databases">
        <title>Black Yeasts Isolated from many extreme environments.</title>
        <authorList>
            <person name="Coleine C."/>
            <person name="Stajich J.E."/>
            <person name="Selbmann L."/>
        </authorList>
    </citation>
    <scope>NUCLEOTIDE SEQUENCE</scope>
    <source>
        <strain evidence="2">CCFEE 5485</strain>
    </source>
</reference>
<sequence>MASRTDEDVISYSQQTVDYWTGLVRTNLAKVIISADSDNQAENDDVAIDEEFLNAPRRRSARHELAHIVASDLHPSATPQDVGSIIQYEKDIVMLRAMVLKQRRKAIEDATAHNAKTHWVKRISKQGAWDEVNDPLSLDGPASLPMPVEVSDKESLAPFFAHLGNGGTHEPASNPSTATSSTTGTEPYYKIELIEFEKGALYSDGRVDLCKMATGPRNIQDLMDSLKSNTFSKHFLLGNNIIGPVGAQAIADSIVDQPDQFETWYLAGNCIDGASFSILVDSMVQSTAITNIWLKRNPLSPQVAEDVFRLITRTVKLRTLDLDQTELGDVGVAKLFTLLAAHSEPTALLHIYLNANGIGARACKAIADYLATPFCSLQSLYLSNNPIGDEGAAHLATGVQNNTSLTRLSLQSCGLRTVIILATALSTHPSISTIDLGQSYATEDLGMRFNWLAAGNVPAIINLITTATQLRYVNLAYSPIPQSQLDSIYAAALKSKLIWFNAKALVTGGTDVASVKAGQEHARLNRRVREHLHANVQEQYGMDYARFEAEHKRFLVSPLDVRFIDSVYRNRDAGLARRGLKHLRKAWDETDDTLKLVQKGTF</sequence>
<evidence type="ECO:0008006" key="4">
    <source>
        <dbReference type="Google" id="ProtNLM"/>
    </source>
</evidence>